<sequence length="77" mass="8783">MNENTIKELDTYQSADNTEYSGARELLIDEKHLNNYKNSIVIKILKYFKSTDKVLEYGAGVGTLAQNWEVKTGIKPE</sequence>
<evidence type="ECO:0008006" key="2">
    <source>
        <dbReference type="Google" id="ProtNLM"/>
    </source>
</evidence>
<evidence type="ECO:0000313" key="1">
    <source>
        <dbReference type="EMBL" id="SVA56982.1"/>
    </source>
</evidence>
<name>A0A381WXA5_9ZZZZ</name>
<feature type="non-terminal residue" evidence="1">
    <location>
        <position position="77"/>
    </location>
</feature>
<organism evidence="1">
    <name type="scientific">marine metagenome</name>
    <dbReference type="NCBI Taxonomy" id="408172"/>
    <lineage>
        <taxon>unclassified sequences</taxon>
        <taxon>metagenomes</taxon>
        <taxon>ecological metagenomes</taxon>
    </lineage>
</organism>
<reference evidence="1" key="1">
    <citation type="submission" date="2018-05" db="EMBL/GenBank/DDBJ databases">
        <authorList>
            <person name="Lanie J.A."/>
            <person name="Ng W.-L."/>
            <person name="Kazmierczak K.M."/>
            <person name="Andrzejewski T.M."/>
            <person name="Davidsen T.M."/>
            <person name="Wayne K.J."/>
            <person name="Tettelin H."/>
            <person name="Glass J.I."/>
            <person name="Rusch D."/>
            <person name="Podicherti R."/>
            <person name="Tsui H.-C.T."/>
            <person name="Winkler M.E."/>
        </authorList>
    </citation>
    <scope>NUCLEOTIDE SEQUENCE</scope>
</reference>
<protein>
    <recommendedName>
        <fullName evidence="2">Methyltransferase type 11 domain-containing protein</fullName>
    </recommendedName>
</protein>
<dbReference type="EMBL" id="UINC01013146">
    <property type="protein sequence ID" value="SVA56982.1"/>
    <property type="molecule type" value="Genomic_DNA"/>
</dbReference>
<dbReference type="AlphaFoldDB" id="A0A381WXA5"/>
<proteinExistence type="predicted"/>
<gene>
    <name evidence="1" type="ORF">METZ01_LOCUS109836</name>
</gene>
<accession>A0A381WXA5</accession>